<dbReference type="Gramene" id="TKV96484">
    <property type="protein sequence ID" value="TKV96484"/>
    <property type="gene ID" value="SEVIR_9G431600v2"/>
</dbReference>
<accession>A0A4U6T6W6</accession>
<name>A0A4U6T6W6_SETVI</name>
<dbReference type="AlphaFoldDB" id="A0A4U6T6W6"/>
<proteinExistence type="predicted"/>
<evidence type="ECO:0000313" key="1">
    <source>
        <dbReference type="EMBL" id="TKV96484.1"/>
    </source>
</evidence>
<protein>
    <submittedName>
        <fullName evidence="1">Uncharacterized protein</fullName>
    </submittedName>
</protein>
<organism evidence="1 2">
    <name type="scientific">Setaria viridis</name>
    <name type="common">Green bristlegrass</name>
    <name type="synonym">Setaria italica subsp. viridis</name>
    <dbReference type="NCBI Taxonomy" id="4556"/>
    <lineage>
        <taxon>Eukaryota</taxon>
        <taxon>Viridiplantae</taxon>
        <taxon>Streptophyta</taxon>
        <taxon>Embryophyta</taxon>
        <taxon>Tracheophyta</taxon>
        <taxon>Spermatophyta</taxon>
        <taxon>Magnoliopsida</taxon>
        <taxon>Liliopsida</taxon>
        <taxon>Poales</taxon>
        <taxon>Poaceae</taxon>
        <taxon>PACMAD clade</taxon>
        <taxon>Panicoideae</taxon>
        <taxon>Panicodae</taxon>
        <taxon>Paniceae</taxon>
        <taxon>Cenchrinae</taxon>
        <taxon>Setaria</taxon>
    </lineage>
</organism>
<reference evidence="1" key="1">
    <citation type="submission" date="2019-03" db="EMBL/GenBank/DDBJ databases">
        <title>WGS assembly of Setaria viridis.</title>
        <authorList>
            <person name="Huang P."/>
            <person name="Jenkins J."/>
            <person name="Grimwood J."/>
            <person name="Barry K."/>
            <person name="Healey A."/>
            <person name="Mamidi S."/>
            <person name="Sreedasyam A."/>
            <person name="Shu S."/>
            <person name="Feldman M."/>
            <person name="Wu J."/>
            <person name="Yu Y."/>
            <person name="Chen C."/>
            <person name="Johnson J."/>
            <person name="Rokhsar D."/>
            <person name="Baxter I."/>
            <person name="Schmutz J."/>
            <person name="Brutnell T."/>
            <person name="Kellogg E."/>
        </authorList>
    </citation>
    <scope>NUCLEOTIDE SEQUENCE [LARGE SCALE GENOMIC DNA]</scope>
</reference>
<dbReference type="EMBL" id="CM016560">
    <property type="protein sequence ID" value="TKV96484.1"/>
    <property type="molecule type" value="Genomic_DNA"/>
</dbReference>
<gene>
    <name evidence="1" type="ORF">SEVIR_9G431600v2</name>
</gene>
<keyword evidence="2" id="KW-1185">Reference proteome</keyword>
<dbReference type="Proteomes" id="UP000298652">
    <property type="component" value="Chromosome 9"/>
</dbReference>
<sequence length="120" mass="13965">MAWERSVGTMTHYIHRDKEIQHLSCNTFWGCLLCWNFAKKCVSNRTCSLLHIFSARRLLSHVLPRFPTPLLQRFPKHAKRSFYNLSANLLHHFPSNHMQNMGGGDTTDPSNSDYLFSITE</sequence>
<evidence type="ECO:0000313" key="2">
    <source>
        <dbReference type="Proteomes" id="UP000298652"/>
    </source>
</evidence>